<gene>
    <name evidence="1" type="ORF">HNY73_013435</name>
</gene>
<proteinExistence type="predicted"/>
<sequence length="131" mass="14983">MAAIAGSHEHGDEGEYGKHNEWREVMCEKADDNLYKDMDACFQSESQLVRDAFTGCAAKALPESNGSGTEFMNAACKDKSLFVKLDECFEEHEADEEFKRREEITPDVKACYVEVLKKYDLNDLLHYLEEE</sequence>
<dbReference type="AlphaFoldDB" id="A0A8T0F005"/>
<reference evidence="1" key="2">
    <citation type="submission" date="2020-06" db="EMBL/GenBank/DDBJ databases">
        <authorList>
            <person name="Sheffer M."/>
        </authorList>
    </citation>
    <scope>NUCLEOTIDE SEQUENCE</scope>
</reference>
<accession>A0A8T0F005</accession>
<keyword evidence="2" id="KW-1185">Reference proteome</keyword>
<reference evidence="1" key="1">
    <citation type="journal article" date="2020" name="bioRxiv">
        <title>Chromosome-level reference genome of the European wasp spider Argiope bruennichi: a resource for studies on range expansion and evolutionary adaptation.</title>
        <authorList>
            <person name="Sheffer M.M."/>
            <person name="Hoppe A."/>
            <person name="Krehenwinkel H."/>
            <person name="Uhl G."/>
            <person name="Kuss A.W."/>
            <person name="Jensen L."/>
            <person name="Jensen C."/>
            <person name="Gillespie R.G."/>
            <person name="Hoff K.J."/>
            <person name="Prost S."/>
        </authorList>
    </citation>
    <scope>NUCLEOTIDE SEQUENCE</scope>
</reference>
<evidence type="ECO:0000313" key="2">
    <source>
        <dbReference type="Proteomes" id="UP000807504"/>
    </source>
</evidence>
<dbReference type="EMBL" id="JABXBU010001863">
    <property type="protein sequence ID" value="KAF8783244.1"/>
    <property type="molecule type" value="Genomic_DNA"/>
</dbReference>
<organism evidence="1 2">
    <name type="scientific">Argiope bruennichi</name>
    <name type="common">Wasp spider</name>
    <name type="synonym">Aranea bruennichi</name>
    <dbReference type="NCBI Taxonomy" id="94029"/>
    <lineage>
        <taxon>Eukaryota</taxon>
        <taxon>Metazoa</taxon>
        <taxon>Ecdysozoa</taxon>
        <taxon>Arthropoda</taxon>
        <taxon>Chelicerata</taxon>
        <taxon>Arachnida</taxon>
        <taxon>Araneae</taxon>
        <taxon>Araneomorphae</taxon>
        <taxon>Entelegynae</taxon>
        <taxon>Araneoidea</taxon>
        <taxon>Araneidae</taxon>
        <taxon>Argiope</taxon>
    </lineage>
</organism>
<evidence type="ECO:0000313" key="1">
    <source>
        <dbReference type="EMBL" id="KAF8783244.1"/>
    </source>
</evidence>
<protein>
    <submittedName>
        <fullName evidence="1">Uncharacterized protein</fullName>
    </submittedName>
</protein>
<dbReference type="Proteomes" id="UP000807504">
    <property type="component" value="Unassembled WGS sequence"/>
</dbReference>
<comment type="caution">
    <text evidence="1">The sequence shown here is derived from an EMBL/GenBank/DDBJ whole genome shotgun (WGS) entry which is preliminary data.</text>
</comment>
<name>A0A8T0F005_ARGBR</name>